<reference evidence="5 6" key="1">
    <citation type="submission" date="2017-08" db="EMBL/GenBank/DDBJ databases">
        <title>Fine stratification of microbial communities through a metagenomic profile of the photic zone.</title>
        <authorList>
            <person name="Haro-Moreno J.M."/>
            <person name="Lopez-Perez M."/>
            <person name="De La Torre J."/>
            <person name="Picazo A."/>
            <person name="Camacho A."/>
            <person name="Rodriguez-Valera F."/>
        </authorList>
    </citation>
    <scope>NUCLEOTIDE SEQUENCE [LARGE SCALE GENOMIC DNA]</scope>
    <source>
        <strain evidence="5">MED-G24</strain>
    </source>
</reference>
<name>A0A2A5WYN4_9GAMM</name>
<comment type="similarity">
    <text evidence="1">Belongs to the HpcH/HpaI aldolase family.</text>
</comment>
<dbReference type="InterPro" id="IPR015813">
    <property type="entry name" value="Pyrv/PenolPyrv_kinase-like_dom"/>
</dbReference>
<gene>
    <name evidence="5" type="ORF">CNE99_01200</name>
</gene>
<dbReference type="PANTHER" id="PTHR30502">
    <property type="entry name" value="2-KETO-3-DEOXY-L-RHAMNONATE ALDOLASE"/>
    <property type="match status" value="1"/>
</dbReference>
<evidence type="ECO:0000256" key="1">
    <source>
        <dbReference type="ARBA" id="ARBA00005568"/>
    </source>
</evidence>
<evidence type="ECO:0000256" key="2">
    <source>
        <dbReference type="ARBA" id="ARBA00022723"/>
    </source>
</evidence>
<dbReference type="Gene3D" id="3.20.20.60">
    <property type="entry name" value="Phosphoenolpyruvate-binding domains"/>
    <property type="match status" value="1"/>
</dbReference>
<dbReference type="GO" id="GO:0046872">
    <property type="term" value="F:metal ion binding"/>
    <property type="evidence" value="ECO:0007669"/>
    <property type="project" value="UniProtKB-KW"/>
</dbReference>
<organism evidence="5 6">
    <name type="scientific">OM182 bacterium MED-G24</name>
    <dbReference type="NCBI Taxonomy" id="1986255"/>
    <lineage>
        <taxon>Bacteria</taxon>
        <taxon>Pseudomonadati</taxon>
        <taxon>Pseudomonadota</taxon>
        <taxon>Gammaproteobacteria</taxon>
        <taxon>OMG group</taxon>
        <taxon>OM182 clade</taxon>
    </lineage>
</organism>
<protein>
    <recommendedName>
        <fullName evidence="4">HpcH/HpaI aldolase/citrate lyase domain-containing protein</fullName>
    </recommendedName>
</protein>
<feature type="domain" description="HpcH/HpaI aldolase/citrate lyase" evidence="4">
    <location>
        <begin position="29"/>
        <end position="227"/>
    </location>
</feature>
<dbReference type="GO" id="GO:0005737">
    <property type="term" value="C:cytoplasm"/>
    <property type="evidence" value="ECO:0007669"/>
    <property type="project" value="TreeGrafter"/>
</dbReference>
<dbReference type="SUPFAM" id="SSF51621">
    <property type="entry name" value="Phosphoenolpyruvate/pyruvate domain"/>
    <property type="match status" value="1"/>
</dbReference>
<proteinExistence type="inferred from homology"/>
<dbReference type="InterPro" id="IPR040442">
    <property type="entry name" value="Pyrv_kinase-like_dom_sf"/>
</dbReference>
<evidence type="ECO:0000313" key="5">
    <source>
        <dbReference type="EMBL" id="PDH41670.1"/>
    </source>
</evidence>
<dbReference type="AlphaFoldDB" id="A0A2A5WYN4"/>
<dbReference type="PANTHER" id="PTHR30502:SF0">
    <property type="entry name" value="PHOSPHOENOLPYRUVATE CARBOXYLASE FAMILY PROTEIN"/>
    <property type="match status" value="1"/>
</dbReference>
<dbReference type="Pfam" id="PF03328">
    <property type="entry name" value="HpcH_HpaI"/>
    <property type="match status" value="1"/>
</dbReference>
<sequence length="248" mass="26671">MNAVKDMLRAGQTAVGTSPSPDQEIGFLADSGLDFLLFDTQHSPVDIKALGPSLASMRRRKATPIVRVGENVADQVCYALDIGAKGIIVPMVNTAEEAARMVSYCKYPFDGVRSSAGMRGEWGEFSNYREYMDAVNEQVLVIPMVETVEAMDNLADILAVPGIDVLLIGPSDLSINLGVPLDYTNPKYHEALDKVCAACKKANVAPGMFFVPPGISPAELIEKGFQFFTLPWQGWAAEGIKAGIGGIK</sequence>
<evidence type="ECO:0000256" key="3">
    <source>
        <dbReference type="ARBA" id="ARBA00023239"/>
    </source>
</evidence>
<accession>A0A2A5WYN4</accession>
<comment type="caution">
    <text evidence="5">The sequence shown here is derived from an EMBL/GenBank/DDBJ whole genome shotgun (WGS) entry which is preliminary data.</text>
</comment>
<dbReference type="Proteomes" id="UP000219327">
    <property type="component" value="Unassembled WGS sequence"/>
</dbReference>
<dbReference type="EMBL" id="NTKD01000003">
    <property type="protein sequence ID" value="PDH41670.1"/>
    <property type="molecule type" value="Genomic_DNA"/>
</dbReference>
<dbReference type="InterPro" id="IPR050251">
    <property type="entry name" value="HpcH-HpaI_aldolase"/>
</dbReference>
<evidence type="ECO:0000259" key="4">
    <source>
        <dbReference type="Pfam" id="PF03328"/>
    </source>
</evidence>
<dbReference type="InterPro" id="IPR005000">
    <property type="entry name" value="Aldolase/citrate-lyase_domain"/>
</dbReference>
<evidence type="ECO:0000313" key="6">
    <source>
        <dbReference type="Proteomes" id="UP000219327"/>
    </source>
</evidence>
<dbReference type="GO" id="GO:0016832">
    <property type="term" value="F:aldehyde-lyase activity"/>
    <property type="evidence" value="ECO:0007669"/>
    <property type="project" value="TreeGrafter"/>
</dbReference>
<keyword evidence="3" id="KW-0456">Lyase</keyword>
<keyword evidence="2" id="KW-0479">Metal-binding</keyword>